<keyword evidence="16 24" id="KW-0443">Lipid metabolism</keyword>
<feature type="binding site" evidence="21">
    <location>
        <begin position="53"/>
        <end position="57"/>
    </location>
    <ligand>
        <name>substrate</name>
    </ligand>
</feature>
<dbReference type="InterPro" id="IPR033718">
    <property type="entry name" value="DAGK_prok"/>
</dbReference>
<dbReference type="InterPro" id="IPR036945">
    <property type="entry name" value="DAGK_sf"/>
</dbReference>
<keyword evidence="11 22" id="KW-0547">Nucleotide-binding</keyword>
<evidence type="ECO:0000256" key="2">
    <source>
        <dbReference type="ARBA" id="ARBA00005967"/>
    </source>
</evidence>
<keyword evidence="27" id="KW-1185">Reference proteome</keyword>
<evidence type="ECO:0000256" key="13">
    <source>
        <dbReference type="ARBA" id="ARBA00022840"/>
    </source>
</evidence>
<feature type="binding site" evidence="22">
    <location>
        <begin position="108"/>
        <end position="110"/>
    </location>
    <ligand>
        <name>ATP</name>
        <dbReference type="ChEBI" id="CHEBI:30616"/>
    </ligand>
</feature>
<keyword evidence="7 24" id="KW-0997">Cell inner membrane</keyword>
<evidence type="ECO:0000313" key="27">
    <source>
        <dbReference type="Proteomes" id="UP000199347"/>
    </source>
</evidence>
<dbReference type="EMBL" id="FMVW01000001">
    <property type="protein sequence ID" value="SCZ25784.1"/>
    <property type="molecule type" value="Genomic_DNA"/>
</dbReference>
<evidence type="ECO:0000256" key="22">
    <source>
        <dbReference type="PIRSR" id="PIRSR600829-3"/>
    </source>
</evidence>
<keyword evidence="17 24" id="KW-0472">Membrane</keyword>
<feature type="binding site" evidence="21">
    <location>
        <position position="92"/>
    </location>
    <ligand>
        <name>substrate</name>
    </ligand>
</feature>
<evidence type="ECO:0000256" key="23">
    <source>
        <dbReference type="PIRSR" id="PIRSR600829-4"/>
    </source>
</evidence>
<dbReference type="AlphaFoldDB" id="A0A1G5MLZ5"/>
<dbReference type="CDD" id="cd14264">
    <property type="entry name" value="DAGK_IM"/>
    <property type="match status" value="1"/>
</dbReference>
<dbReference type="InterPro" id="IPR000829">
    <property type="entry name" value="DAGK"/>
</dbReference>
<dbReference type="EC" id="2.7.1.107" evidence="3 24"/>
<evidence type="ECO:0000256" key="10">
    <source>
        <dbReference type="ARBA" id="ARBA00022723"/>
    </source>
</evidence>
<sequence>MPVNETPRQARDSVAGNRKRQAALPGQGGLKRIVSASSNSMRGLKNAIGTEAAVQQEMAVLAIGVPLSFFIASNPWIWLAMVGSLFFILTVELLNTAIERLCNHVTPEHHEAIRVTKDIASAAVFFALSLGGLIWVVAIVERFGWLR</sequence>
<keyword evidence="10 23" id="KW-0479">Metal-binding</keyword>
<comment type="function">
    <text evidence="24">Catalyzes the ATP-dependent phosphorylation of sn-l,2-diacylglycerol (DAG) to phosphatidic acid. Involved in the recycling of diacylglycerol produced as a by-product during membrane-derived oligosaccharide (MDO) biosynthesis.</text>
</comment>
<keyword evidence="19 24" id="KW-1208">Phospholipid metabolism</keyword>
<feature type="binding site" evidence="23">
    <location>
        <position position="99"/>
    </location>
    <ligand>
        <name>a divalent metal cation</name>
        <dbReference type="ChEBI" id="CHEBI:60240"/>
    </ligand>
</feature>
<feature type="binding site" evidence="21">
    <location>
        <position position="32"/>
    </location>
    <ligand>
        <name>substrate</name>
    </ligand>
</feature>
<dbReference type="Gene3D" id="1.10.287.3610">
    <property type="match status" value="1"/>
</dbReference>
<keyword evidence="13 22" id="KW-0067">ATP-binding</keyword>
<evidence type="ECO:0000256" key="7">
    <source>
        <dbReference type="ARBA" id="ARBA00022519"/>
    </source>
</evidence>
<comment type="catalytic activity">
    <reaction evidence="24">
        <text>a 1,2-diacyl-sn-glycerol + ATP = a 1,2-diacyl-sn-glycero-3-phosphate + ADP + H(+)</text>
        <dbReference type="Rhea" id="RHEA:10272"/>
        <dbReference type="ChEBI" id="CHEBI:15378"/>
        <dbReference type="ChEBI" id="CHEBI:17815"/>
        <dbReference type="ChEBI" id="CHEBI:30616"/>
        <dbReference type="ChEBI" id="CHEBI:58608"/>
        <dbReference type="ChEBI" id="CHEBI:456216"/>
        <dbReference type="EC" id="2.7.1.107"/>
    </reaction>
</comment>
<protein>
    <recommendedName>
        <fullName evidence="4 24">Diacylglycerol kinase</fullName>
        <ecNumber evidence="3 24">2.7.1.107</ecNumber>
    </recommendedName>
</protein>
<evidence type="ECO:0000256" key="18">
    <source>
        <dbReference type="ARBA" id="ARBA00023209"/>
    </source>
</evidence>
<evidence type="ECO:0000256" key="21">
    <source>
        <dbReference type="PIRSR" id="PIRSR600829-2"/>
    </source>
</evidence>
<evidence type="ECO:0000256" key="4">
    <source>
        <dbReference type="ARBA" id="ARBA00017575"/>
    </source>
</evidence>
<proteinExistence type="inferred from homology"/>
<comment type="similarity">
    <text evidence="2 24">Belongs to the bacterial diacylglycerol kinase family.</text>
</comment>
<evidence type="ECO:0000256" key="15">
    <source>
        <dbReference type="ARBA" id="ARBA00022989"/>
    </source>
</evidence>
<dbReference type="GO" id="GO:0046872">
    <property type="term" value="F:metal ion binding"/>
    <property type="evidence" value="ECO:0007669"/>
    <property type="project" value="UniProtKB-KW"/>
</dbReference>
<feature type="binding site" evidence="22">
    <location>
        <position position="32"/>
    </location>
    <ligand>
        <name>ATP</name>
        <dbReference type="ChEBI" id="CHEBI:30616"/>
    </ligand>
</feature>
<dbReference type="GO" id="GO:0006654">
    <property type="term" value="P:phosphatidic acid biosynthetic process"/>
    <property type="evidence" value="ECO:0007669"/>
    <property type="project" value="InterPro"/>
</dbReference>
<keyword evidence="15 24" id="KW-1133">Transmembrane helix</keyword>
<keyword evidence="6" id="KW-0444">Lipid biosynthesis</keyword>
<keyword evidence="14 23" id="KW-0460">Magnesium</keyword>
<comment type="cofactor">
    <cofactor evidence="23">
        <name>Mg(2+)</name>
        <dbReference type="ChEBI" id="CHEBI:18420"/>
    </cofactor>
    <text evidence="23">Mn(2+), Zn(2+), Cd(2+) and Co(2+) support activity to lesser extents.</text>
</comment>
<dbReference type="OrthoDB" id="7595530at2"/>
<feature type="transmembrane region" description="Helical" evidence="24">
    <location>
        <begin position="76"/>
        <end position="98"/>
    </location>
</feature>
<evidence type="ECO:0000256" key="19">
    <source>
        <dbReference type="ARBA" id="ARBA00023264"/>
    </source>
</evidence>
<feature type="binding site" evidence="21">
    <location>
        <position position="121"/>
    </location>
    <ligand>
        <name>substrate</name>
    </ligand>
</feature>
<keyword evidence="12 24" id="KW-0418">Kinase</keyword>
<accession>A0A1G5MLZ5</accession>
<dbReference type="GO" id="GO:0005886">
    <property type="term" value="C:plasma membrane"/>
    <property type="evidence" value="ECO:0007669"/>
    <property type="project" value="UniProtKB-SubCell"/>
</dbReference>
<evidence type="ECO:0000256" key="20">
    <source>
        <dbReference type="PIRSR" id="PIRSR600829-1"/>
    </source>
</evidence>
<evidence type="ECO:0000256" key="17">
    <source>
        <dbReference type="ARBA" id="ARBA00023136"/>
    </source>
</evidence>
<feature type="region of interest" description="Disordered" evidence="25">
    <location>
        <begin position="1"/>
        <end position="26"/>
    </location>
</feature>
<evidence type="ECO:0000256" key="9">
    <source>
        <dbReference type="ARBA" id="ARBA00022692"/>
    </source>
</evidence>
<keyword evidence="8 24" id="KW-0808">Transferase</keyword>
<evidence type="ECO:0000256" key="3">
    <source>
        <dbReference type="ARBA" id="ARBA00012133"/>
    </source>
</evidence>
<dbReference type="STRING" id="1120955.SAMN03080610_00850"/>
<dbReference type="PANTHER" id="PTHR34299">
    <property type="entry name" value="DIACYLGLYCEROL KINASE"/>
    <property type="match status" value="1"/>
</dbReference>
<evidence type="ECO:0000256" key="11">
    <source>
        <dbReference type="ARBA" id="ARBA00022741"/>
    </source>
</evidence>
<name>A0A1G5MLZ5_AFIMA</name>
<evidence type="ECO:0000256" key="6">
    <source>
        <dbReference type="ARBA" id="ARBA00022516"/>
    </source>
</evidence>
<keyword evidence="9 24" id="KW-0812">Transmembrane</keyword>
<keyword evidence="18" id="KW-0594">Phospholipid biosynthesis</keyword>
<feature type="active site" description="Proton acceptor" evidence="20">
    <location>
        <position position="92"/>
    </location>
</feature>
<evidence type="ECO:0000256" key="8">
    <source>
        <dbReference type="ARBA" id="ARBA00022679"/>
    </source>
</evidence>
<dbReference type="Proteomes" id="UP000199347">
    <property type="component" value="Unassembled WGS sequence"/>
</dbReference>
<dbReference type="GO" id="GO:0005524">
    <property type="term" value="F:ATP binding"/>
    <property type="evidence" value="ECO:0007669"/>
    <property type="project" value="UniProtKB-KW"/>
</dbReference>
<evidence type="ECO:0000256" key="16">
    <source>
        <dbReference type="ARBA" id="ARBA00023098"/>
    </source>
</evidence>
<dbReference type="GO" id="GO:0004143">
    <property type="term" value="F:ATP-dependent diacylglycerol kinase activity"/>
    <property type="evidence" value="ECO:0007669"/>
    <property type="project" value="UniProtKB-EC"/>
</dbReference>
<evidence type="ECO:0000256" key="12">
    <source>
        <dbReference type="ARBA" id="ARBA00022777"/>
    </source>
</evidence>
<comment type="subcellular location">
    <subcellularLocation>
        <location evidence="1 24">Cell inner membrane</location>
        <topology evidence="1 24">Multi-pass membrane protein</topology>
    </subcellularLocation>
</comment>
<dbReference type="PANTHER" id="PTHR34299:SF1">
    <property type="entry name" value="DIACYLGLYCEROL KINASE"/>
    <property type="match status" value="1"/>
</dbReference>
<feature type="transmembrane region" description="Helical" evidence="24">
    <location>
        <begin position="119"/>
        <end position="140"/>
    </location>
</feature>
<organism evidence="26 27">
    <name type="scientific">Afifella marina DSM 2698</name>
    <dbReference type="NCBI Taxonomy" id="1120955"/>
    <lineage>
        <taxon>Bacteria</taxon>
        <taxon>Pseudomonadati</taxon>
        <taxon>Pseudomonadota</taxon>
        <taxon>Alphaproteobacteria</taxon>
        <taxon>Hyphomicrobiales</taxon>
        <taxon>Afifellaceae</taxon>
        <taxon>Afifella</taxon>
    </lineage>
</organism>
<evidence type="ECO:0000256" key="25">
    <source>
        <dbReference type="SAM" id="MobiDB-lite"/>
    </source>
</evidence>
<evidence type="ECO:0000256" key="14">
    <source>
        <dbReference type="ARBA" id="ARBA00022842"/>
    </source>
</evidence>
<feature type="binding site" evidence="23">
    <location>
        <position position="51"/>
    </location>
    <ligand>
        <name>a divalent metal cation</name>
        <dbReference type="ChEBI" id="CHEBI:60240"/>
    </ligand>
</feature>
<evidence type="ECO:0000256" key="24">
    <source>
        <dbReference type="RuleBase" id="RU363065"/>
    </source>
</evidence>
<dbReference type="Pfam" id="PF01219">
    <property type="entry name" value="DAGK_prokar"/>
    <property type="match status" value="1"/>
</dbReference>
<evidence type="ECO:0000256" key="1">
    <source>
        <dbReference type="ARBA" id="ARBA00004429"/>
    </source>
</evidence>
<gene>
    <name evidence="26" type="ORF">SAMN03080610_00850</name>
</gene>
<evidence type="ECO:0000256" key="5">
    <source>
        <dbReference type="ARBA" id="ARBA00022475"/>
    </source>
</evidence>
<evidence type="ECO:0000313" key="26">
    <source>
        <dbReference type="EMBL" id="SCZ25784.1"/>
    </source>
</evidence>
<comment type="caution">
    <text evidence="24">Lacks conserved residue(s) required for the propagation of feature annotation.</text>
</comment>
<feature type="binding site" evidence="22">
    <location>
        <position position="99"/>
    </location>
    <ligand>
        <name>ATP</name>
        <dbReference type="ChEBI" id="CHEBI:30616"/>
    </ligand>
</feature>
<feature type="binding site" evidence="22">
    <location>
        <begin position="117"/>
        <end position="118"/>
    </location>
    <ligand>
        <name>ATP</name>
        <dbReference type="ChEBI" id="CHEBI:30616"/>
    </ligand>
</feature>
<keyword evidence="5" id="KW-1003">Cell membrane</keyword>
<feature type="binding site" evidence="22">
    <location>
        <position position="51"/>
    </location>
    <ligand>
        <name>ATP</name>
        <dbReference type="ChEBI" id="CHEBI:30616"/>
    </ligand>
</feature>
<reference evidence="26 27" key="1">
    <citation type="submission" date="2016-10" db="EMBL/GenBank/DDBJ databases">
        <authorList>
            <person name="de Groot N.N."/>
        </authorList>
    </citation>
    <scope>NUCLEOTIDE SEQUENCE [LARGE SCALE GENOMIC DNA]</scope>
    <source>
        <strain evidence="26 27">DSM 2698</strain>
    </source>
</reference>